<dbReference type="PANTHER" id="PTHR43004:SF19">
    <property type="entry name" value="BINDING MONOOXYGENASE, PUTATIVE (JCVI)-RELATED"/>
    <property type="match status" value="1"/>
</dbReference>
<accession>A0A975IVE8</accession>
<dbReference type="KEGG" id="caul:KCG34_00985"/>
<evidence type="ECO:0000313" key="6">
    <source>
        <dbReference type="Proteomes" id="UP000676409"/>
    </source>
</evidence>
<comment type="cofactor">
    <cofactor evidence="1">
        <name>FAD</name>
        <dbReference type="ChEBI" id="CHEBI:57692"/>
    </cofactor>
</comment>
<name>A0A975IVE8_9CAUL</name>
<reference evidence="5" key="1">
    <citation type="submission" date="2021-04" db="EMBL/GenBank/DDBJ databases">
        <title>The complete genome sequence of Caulobacter sp. S6.</title>
        <authorList>
            <person name="Tang Y."/>
            <person name="Ouyang W."/>
            <person name="Liu Q."/>
            <person name="Huang B."/>
            <person name="Guo Z."/>
            <person name="Lei P."/>
        </authorList>
    </citation>
    <scope>NUCLEOTIDE SEQUENCE</scope>
    <source>
        <strain evidence="5">S6</strain>
    </source>
</reference>
<evidence type="ECO:0000259" key="4">
    <source>
        <dbReference type="Pfam" id="PF01494"/>
    </source>
</evidence>
<organism evidence="5 6">
    <name type="scientific">Phenylobacterium montanum</name>
    <dbReference type="NCBI Taxonomy" id="2823693"/>
    <lineage>
        <taxon>Bacteria</taxon>
        <taxon>Pseudomonadati</taxon>
        <taxon>Pseudomonadota</taxon>
        <taxon>Alphaproteobacteria</taxon>
        <taxon>Caulobacterales</taxon>
        <taxon>Caulobacteraceae</taxon>
        <taxon>Phenylobacterium</taxon>
    </lineage>
</organism>
<protein>
    <submittedName>
        <fullName evidence="5">FAD-dependent monooxygenase</fullName>
    </submittedName>
</protein>
<dbReference type="InterPro" id="IPR002938">
    <property type="entry name" value="FAD-bd"/>
</dbReference>
<dbReference type="GO" id="GO:0071949">
    <property type="term" value="F:FAD binding"/>
    <property type="evidence" value="ECO:0007669"/>
    <property type="project" value="InterPro"/>
</dbReference>
<gene>
    <name evidence="5" type="ORF">KCG34_00985</name>
</gene>
<evidence type="ECO:0000256" key="1">
    <source>
        <dbReference type="ARBA" id="ARBA00001974"/>
    </source>
</evidence>
<keyword evidence="5" id="KW-0560">Oxidoreductase</keyword>
<evidence type="ECO:0000256" key="3">
    <source>
        <dbReference type="ARBA" id="ARBA00022827"/>
    </source>
</evidence>
<feature type="domain" description="FAD-binding" evidence="4">
    <location>
        <begin position="3"/>
        <end position="340"/>
    </location>
</feature>
<dbReference type="SUPFAM" id="SSF51905">
    <property type="entry name" value="FAD/NAD(P)-binding domain"/>
    <property type="match status" value="1"/>
</dbReference>
<dbReference type="Gene3D" id="3.50.50.60">
    <property type="entry name" value="FAD/NAD(P)-binding domain"/>
    <property type="match status" value="1"/>
</dbReference>
<proteinExistence type="predicted"/>
<evidence type="ECO:0000313" key="5">
    <source>
        <dbReference type="EMBL" id="QUD88499.1"/>
    </source>
</evidence>
<dbReference type="EMBL" id="CP073078">
    <property type="protein sequence ID" value="QUD88499.1"/>
    <property type="molecule type" value="Genomic_DNA"/>
</dbReference>
<keyword evidence="6" id="KW-1185">Reference proteome</keyword>
<dbReference type="Gene3D" id="3.40.30.120">
    <property type="match status" value="1"/>
</dbReference>
<dbReference type="Gene3D" id="3.30.70.2450">
    <property type="match status" value="1"/>
</dbReference>
<sequence length="554" mass="60045">MQTEVLIVGAGPTGLVLALWLARLGVAVRIVDRAPEPGMSARAFALQARTLELYDRLGIAREAIARGRMVDRLHVHHDGRSHAIPLGDFGRGISPFPFVLVLLQDEHERLLIEHLAEAGVQVERGVELVDLDDRGPLLRARLRGPTGGDRLCEAAYVCGCDGVGSIVRQLVGIDFPGRSLEEFFYVADVEARGGLADGDLHYVMNGQELCSVFPRRGRGRLRLIGLVPRSVRERLSQFGFEDLRPQIEQDTGLEIGRVESFAAYRVRQRIAETWRRGRAFLLGDAAHVHSPAGGQGLNAGVGDAVNLAWKLGAVLRGGADEALLGAYEAERREAARQIAATTDRGFTMQAQRGGLAAGVRGALIAAAPELMRLSGVARWLFGVISQVGVSYRGGEACWGRAGRVRGGDRLPWVKPLGEPANFDTLQPPFPLEPMPPEGAPDGPDQPVGAYRFTERALGFGWQAQVYGEPRAPLRDACAEWGLGLQRFPWTPEARRAGLARDALYLVRPDGYVGFADSGQSVRRLAAYLERFDIRFRSAPGGNGALHTGLGAPHA</sequence>
<dbReference type="InterPro" id="IPR036188">
    <property type="entry name" value="FAD/NAD-bd_sf"/>
</dbReference>
<keyword evidence="3" id="KW-0274">FAD</keyword>
<dbReference type="GO" id="GO:0016709">
    <property type="term" value="F:oxidoreductase activity, acting on paired donors, with incorporation or reduction of molecular oxygen, NAD(P)H as one donor, and incorporation of one atom of oxygen"/>
    <property type="evidence" value="ECO:0007669"/>
    <property type="project" value="UniProtKB-ARBA"/>
</dbReference>
<evidence type="ECO:0000256" key="2">
    <source>
        <dbReference type="ARBA" id="ARBA00022630"/>
    </source>
</evidence>
<dbReference type="Proteomes" id="UP000676409">
    <property type="component" value="Chromosome"/>
</dbReference>
<dbReference type="PANTHER" id="PTHR43004">
    <property type="entry name" value="TRK SYSTEM POTASSIUM UPTAKE PROTEIN"/>
    <property type="match status" value="1"/>
</dbReference>
<dbReference type="RefSeq" id="WP_211938549.1">
    <property type="nucleotide sequence ID" value="NZ_CP073078.1"/>
</dbReference>
<dbReference type="InterPro" id="IPR050641">
    <property type="entry name" value="RIFMO-like"/>
</dbReference>
<dbReference type="Pfam" id="PF01494">
    <property type="entry name" value="FAD_binding_3"/>
    <property type="match status" value="1"/>
</dbReference>
<dbReference type="PRINTS" id="PR00420">
    <property type="entry name" value="RNGMNOXGNASE"/>
</dbReference>
<dbReference type="AlphaFoldDB" id="A0A975IVE8"/>
<keyword evidence="5" id="KW-0503">Monooxygenase</keyword>
<keyword evidence="2" id="KW-0285">Flavoprotein</keyword>